<sequence length="167" mass="18543">MAEPASTSPSPSDPMTTQRMDAMAEPLTQLTPPRPPPEKQKQKAKQKLMTTATLQSMLPKWRQPPRPGHRKSEYDIESRSEDDSPLDTSHLEEDEDELGGRLRRQTEAAPSKGKNGANKTSKTYGRATASDKENEEVFDEPDDSVLPDTSITMHDAVQSKELGEAKK</sequence>
<dbReference type="Proteomes" id="UP001281147">
    <property type="component" value="Unassembled WGS sequence"/>
</dbReference>
<evidence type="ECO:0000313" key="1">
    <source>
        <dbReference type="EMBL" id="KAK3686829.1"/>
    </source>
</evidence>
<dbReference type="EMBL" id="JAUTXU010000300">
    <property type="protein sequence ID" value="KAK3686829.1"/>
    <property type="molecule type" value="Genomic_DNA"/>
</dbReference>
<proteinExistence type="predicted"/>
<comment type="caution">
    <text evidence="1">The sequence shown here is derived from an EMBL/GenBank/DDBJ whole genome shotgun (WGS) entry which is preliminary data.</text>
</comment>
<protein>
    <submittedName>
        <fullName evidence="1">Uncharacterized protein</fullName>
    </submittedName>
</protein>
<keyword evidence="2" id="KW-1185">Reference proteome</keyword>
<name>A0ACC3MEB6_9PEZI</name>
<reference evidence="1" key="1">
    <citation type="submission" date="2023-07" db="EMBL/GenBank/DDBJ databases">
        <title>Black Yeasts Isolated from many extreme environments.</title>
        <authorList>
            <person name="Coleine C."/>
            <person name="Stajich J.E."/>
            <person name="Selbmann L."/>
        </authorList>
    </citation>
    <scope>NUCLEOTIDE SEQUENCE</scope>
    <source>
        <strain evidence="1">CCFEE 5714</strain>
    </source>
</reference>
<gene>
    <name evidence="1" type="ORF">LTR37_019420</name>
</gene>
<evidence type="ECO:0000313" key="2">
    <source>
        <dbReference type="Proteomes" id="UP001281147"/>
    </source>
</evidence>
<accession>A0ACC3MEB6</accession>
<organism evidence="1 2">
    <name type="scientific">Vermiconidia calcicola</name>
    <dbReference type="NCBI Taxonomy" id="1690605"/>
    <lineage>
        <taxon>Eukaryota</taxon>
        <taxon>Fungi</taxon>
        <taxon>Dikarya</taxon>
        <taxon>Ascomycota</taxon>
        <taxon>Pezizomycotina</taxon>
        <taxon>Dothideomycetes</taxon>
        <taxon>Dothideomycetidae</taxon>
        <taxon>Mycosphaerellales</taxon>
        <taxon>Extremaceae</taxon>
        <taxon>Vermiconidia</taxon>
    </lineage>
</organism>